<gene>
    <name evidence="10" type="ORF">BDY17DRAFT_293125</name>
</gene>
<organism evidence="10 11">
    <name type="scientific">Neohortaea acidophila</name>
    <dbReference type="NCBI Taxonomy" id="245834"/>
    <lineage>
        <taxon>Eukaryota</taxon>
        <taxon>Fungi</taxon>
        <taxon>Dikarya</taxon>
        <taxon>Ascomycota</taxon>
        <taxon>Pezizomycotina</taxon>
        <taxon>Dothideomycetes</taxon>
        <taxon>Dothideomycetidae</taxon>
        <taxon>Mycosphaerellales</taxon>
        <taxon>Teratosphaeriaceae</taxon>
        <taxon>Neohortaea</taxon>
    </lineage>
</organism>
<feature type="transmembrane region" description="Helical" evidence="8">
    <location>
        <begin position="424"/>
        <end position="453"/>
    </location>
</feature>
<evidence type="ECO:0000256" key="8">
    <source>
        <dbReference type="RuleBase" id="RU368066"/>
    </source>
</evidence>
<feature type="transmembrane region" description="Helical" evidence="8">
    <location>
        <begin position="160"/>
        <end position="181"/>
    </location>
</feature>
<evidence type="ECO:0000256" key="5">
    <source>
        <dbReference type="ARBA" id="ARBA00022692"/>
    </source>
</evidence>
<feature type="transmembrane region" description="Helical" evidence="8">
    <location>
        <begin position="268"/>
        <end position="291"/>
    </location>
</feature>
<sequence length="531" mass="58703">MAGQGEAADYYNDPNSRKDDYQMQQPYYNNNGNGNGQAYGNRQYNGPQHMPPPPTYNQNYSQSETKPTYNQAFKVEKPKYNDIWAGLLFLAVCAGFVAVSGIALQGYAATYGFQGGGIYGGSNNFGLDTNTIVLFIFCLAVALVLGYGYVWVARMFTKQFIWITGILHIVFMLATAIYMLYRKYYSGGIVFLLFGVFAAFCFYTWIPRIPFSVLMLQTAIDVSKTYGHTYLVSFIGGIIAVAFGAYFSVTLVAVYAKYEPGANPACSAGGNCSSGIVIGLIVYLTFAAYWISEWLKNTIHTICSGVYASWFFAPRNPPSGATRGATRRALTYSFGSISFGSLIVAIINMLRQICSIAQQSEANSGNMAMACCFCILQCFIGILDWAVQFINRYAFSLIALYGKSYIQSAKDTWKMIKDRGIDALINECLIGPVFTMGAMFVAYACALMAYVYIVFTDPAYNRNGDFTPVVVAYAFLIGLQVANCFTVPLSAGIDTLFVAMAWDPEVLMNEHRELYQRMTAVYPHVQQAIHA</sequence>
<evidence type="ECO:0000256" key="4">
    <source>
        <dbReference type="ARBA" id="ARBA00015388"/>
    </source>
</evidence>
<dbReference type="AlphaFoldDB" id="A0A6A6PZN3"/>
<feature type="transmembrane region" description="Helical" evidence="8">
    <location>
        <begin position="227"/>
        <end position="256"/>
    </location>
</feature>
<dbReference type="EMBL" id="MU001633">
    <property type="protein sequence ID" value="KAF2485206.1"/>
    <property type="molecule type" value="Genomic_DNA"/>
</dbReference>
<reference evidence="10" key="1">
    <citation type="journal article" date="2020" name="Stud. Mycol.">
        <title>101 Dothideomycetes genomes: a test case for predicting lifestyles and emergence of pathogens.</title>
        <authorList>
            <person name="Haridas S."/>
            <person name="Albert R."/>
            <person name="Binder M."/>
            <person name="Bloem J."/>
            <person name="Labutti K."/>
            <person name="Salamov A."/>
            <person name="Andreopoulos B."/>
            <person name="Baker S."/>
            <person name="Barry K."/>
            <person name="Bills G."/>
            <person name="Bluhm B."/>
            <person name="Cannon C."/>
            <person name="Castanera R."/>
            <person name="Culley D."/>
            <person name="Daum C."/>
            <person name="Ezra D."/>
            <person name="Gonzalez J."/>
            <person name="Henrissat B."/>
            <person name="Kuo A."/>
            <person name="Liang C."/>
            <person name="Lipzen A."/>
            <person name="Lutzoni F."/>
            <person name="Magnuson J."/>
            <person name="Mondo S."/>
            <person name="Nolan M."/>
            <person name="Ohm R."/>
            <person name="Pangilinan J."/>
            <person name="Park H.-J."/>
            <person name="Ramirez L."/>
            <person name="Alfaro M."/>
            <person name="Sun H."/>
            <person name="Tritt A."/>
            <person name="Yoshinaga Y."/>
            <person name="Zwiers L.-H."/>
            <person name="Turgeon B."/>
            <person name="Goodwin S."/>
            <person name="Spatafora J."/>
            <person name="Crous P."/>
            <person name="Grigoriev I."/>
        </authorList>
    </citation>
    <scope>NUCLEOTIDE SEQUENCE</scope>
    <source>
        <strain evidence="10">CBS 113389</strain>
    </source>
</reference>
<dbReference type="GeneID" id="54473945"/>
<dbReference type="GO" id="GO:0022857">
    <property type="term" value="F:transmembrane transporter activity"/>
    <property type="evidence" value="ECO:0007669"/>
    <property type="project" value="UniProtKB-UniRule"/>
</dbReference>
<protein>
    <recommendedName>
        <fullName evidence="4 8">Protein PNS1</fullName>
    </recommendedName>
</protein>
<accession>A0A6A6PZN3</accession>
<feature type="transmembrane region" description="Helical" evidence="8">
    <location>
        <begin position="329"/>
        <end position="347"/>
    </location>
</feature>
<keyword evidence="5 8" id="KW-0812">Transmembrane</keyword>
<proteinExistence type="inferred from homology"/>
<feature type="compositionally biased region" description="Low complexity" evidence="9">
    <location>
        <begin position="22"/>
        <end position="46"/>
    </location>
</feature>
<dbReference type="OrthoDB" id="44736at2759"/>
<keyword evidence="11" id="KW-1185">Reference proteome</keyword>
<evidence type="ECO:0000256" key="9">
    <source>
        <dbReference type="SAM" id="MobiDB-lite"/>
    </source>
</evidence>
<name>A0A6A6PZN3_9PEZI</name>
<comment type="function">
    <text evidence="1 8">Probably involved in transport through the plasma membrane.</text>
</comment>
<feature type="transmembrane region" description="Helical" evidence="8">
    <location>
        <begin position="83"/>
        <end position="104"/>
    </location>
</feature>
<feature type="transmembrane region" description="Helical" evidence="8">
    <location>
        <begin position="132"/>
        <end position="153"/>
    </location>
</feature>
<comment type="subcellular location">
    <subcellularLocation>
        <location evidence="2 8">Cell membrane</location>
        <topology evidence="2 8">Multi-pass membrane protein</topology>
    </subcellularLocation>
</comment>
<evidence type="ECO:0000256" key="2">
    <source>
        <dbReference type="ARBA" id="ARBA00004651"/>
    </source>
</evidence>
<evidence type="ECO:0000313" key="11">
    <source>
        <dbReference type="Proteomes" id="UP000799767"/>
    </source>
</evidence>
<feature type="transmembrane region" description="Helical" evidence="8">
    <location>
        <begin position="473"/>
        <end position="502"/>
    </location>
</feature>
<keyword evidence="7 8" id="KW-0472">Membrane</keyword>
<evidence type="ECO:0000256" key="1">
    <source>
        <dbReference type="ARBA" id="ARBA00002957"/>
    </source>
</evidence>
<feature type="transmembrane region" description="Helical" evidence="8">
    <location>
        <begin position="187"/>
        <end position="206"/>
    </location>
</feature>
<dbReference type="Pfam" id="PF04515">
    <property type="entry name" value="Choline_transpo"/>
    <property type="match status" value="1"/>
</dbReference>
<comment type="similarity">
    <text evidence="3 8">Belongs to the CTL (choline transporter-like) family.</text>
</comment>
<dbReference type="PANTHER" id="PTHR12385:SF4">
    <property type="entry name" value="PROTEIN PNS1"/>
    <property type="match status" value="1"/>
</dbReference>
<evidence type="ECO:0000256" key="6">
    <source>
        <dbReference type="ARBA" id="ARBA00022989"/>
    </source>
</evidence>
<dbReference type="Proteomes" id="UP000799767">
    <property type="component" value="Unassembled WGS sequence"/>
</dbReference>
<feature type="region of interest" description="Disordered" evidence="9">
    <location>
        <begin position="1"/>
        <end position="63"/>
    </location>
</feature>
<keyword evidence="6 8" id="KW-1133">Transmembrane helix</keyword>
<dbReference type="GO" id="GO:0005886">
    <property type="term" value="C:plasma membrane"/>
    <property type="evidence" value="ECO:0007669"/>
    <property type="project" value="UniProtKB-SubCell"/>
</dbReference>
<dbReference type="InterPro" id="IPR007603">
    <property type="entry name" value="Choline_transptr-like"/>
</dbReference>
<feature type="transmembrane region" description="Helical" evidence="8">
    <location>
        <begin position="367"/>
        <end position="387"/>
    </location>
</feature>
<dbReference type="PANTHER" id="PTHR12385">
    <property type="entry name" value="CHOLINE TRANSPORTER-LIKE (SLC FAMILY 44)"/>
    <property type="match status" value="1"/>
</dbReference>
<evidence type="ECO:0000313" key="10">
    <source>
        <dbReference type="EMBL" id="KAF2485206.1"/>
    </source>
</evidence>
<evidence type="ECO:0000256" key="7">
    <source>
        <dbReference type="ARBA" id="ARBA00023136"/>
    </source>
</evidence>
<evidence type="ECO:0000256" key="3">
    <source>
        <dbReference type="ARBA" id="ARBA00007168"/>
    </source>
</evidence>
<dbReference type="RefSeq" id="XP_033591775.1">
    <property type="nucleotide sequence ID" value="XM_033732943.1"/>
</dbReference>